<feature type="transmembrane region" description="Helical" evidence="1">
    <location>
        <begin position="548"/>
        <end position="566"/>
    </location>
</feature>
<feature type="transmembrane region" description="Helical" evidence="1">
    <location>
        <begin position="134"/>
        <end position="159"/>
    </location>
</feature>
<accession>A0ABW1J3H9</accession>
<evidence type="ECO:0000313" key="3">
    <source>
        <dbReference type="Proteomes" id="UP001596302"/>
    </source>
</evidence>
<feature type="transmembrane region" description="Helical" evidence="1">
    <location>
        <begin position="328"/>
        <end position="349"/>
    </location>
</feature>
<feature type="transmembrane region" description="Helical" evidence="1">
    <location>
        <begin position="662"/>
        <end position="680"/>
    </location>
</feature>
<feature type="transmembrane region" description="Helical" evidence="1">
    <location>
        <begin position="592"/>
        <end position="619"/>
    </location>
</feature>
<evidence type="ECO:0000313" key="2">
    <source>
        <dbReference type="EMBL" id="MFC5994895.1"/>
    </source>
</evidence>
<protein>
    <recommendedName>
        <fullName evidence="4">Peptide zinc metalloprotease protein</fullName>
    </recommendedName>
</protein>
<feature type="transmembrane region" description="Helical" evidence="1">
    <location>
        <begin position="520"/>
        <end position="541"/>
    </location>
</feature>
<sequence length="752" mass="77244">MPRLAPGVELIGEYQDSGFQQRQYLVGRADGQILQLPALLYLVVADIDGKRDVEDVATRVSGQFGKRLTGEQVRYLVENKLRPAGLIAEPDGPAEPRWVRPDPLLALRLRTTVVPAEVAWAIAGLFRPLFTRPVVIAAVVALVTVDVAIVVQGGVGRVLPSVQALLREPSATLLVLVVVVVFGAFHECGHVTACRYGGARPGPMGIGLYLVWPAMYSTVTDAYRLDRTGRLRTDLGGIYFNALFLIVAGAAYLATAAPWLLLTLVLLHVQTLWQFLPSLRLDGYYILSDLAGVPDLFGLIGPVLRGLVPGREPHPRVAALRPWTRRVITLWVLVTVPCLGYFLVLLAFATPRILPMVRDSLQVVVAGMAEAVRAGQVVTVALGLVQVVLLILPWLGIAMIMLGIGRAMIGALVRRYGSGPAPAGARPVSTGAPIQPRRRAVAGGGWFVVAAAALVLIAWIGLVRMSVRGATTGEVALAEAAAAVGGGTRMPSWPDAVAVHQLAALQALLSGYAPPMEPDAARVAMIVVGVAASLALWPVALRCGVRPAAAALAVVLGGLVVAYGSVDPGALATGWLILAAATVGRGRAENTVAAVAAVLGVLTVPLVAVGLCAAVAVALAAGVPRPGPVRLLGGAVLAGAAAAVALAATGDGGLAVTGAGPVSPTLLPVLLAAAGLLGATWSRSRRLRPVAGAAGALLVCAATPGPHGTTALLAVSPVLAVLTAVLLDRALTKVTVPAPVESGSPEAVGVGQ</sequence>
<dbReference type="EMBL" id="JBHSQW010000025">
    <property type="protein sequence ID" value="MFC5994895.1"/>
    <property type="molecule type" value="Genomic_DNA"/>
</dbReference>
<evidence type="ECO:0008006" key="4">
    <source>
        <dbReference type="Google" id="ProtNLM"/>
    </source>
</evidence>
<feature type="transmembrane region" description="Helical" evidence="1">
    <location>
        <begin position="391"/>
        <end position="413"/>
    </location>
</feature>
<keyword evidence="3" id="KW-1185">Reference proteome</keyword>
<organism evidence="2 3">
    <name type="scientific">Pseudonocardia hispaniensis</name>
    <dbReference type="NCBI Taxonomy" id="904933"/>
    <lineage>
        <taxon>Bacteria</taxon>
        <taxon>Bacillati</taxon>
        <taxon>Actinomycetota</taxon>
        <taxon>Actinomycetes</taxon>
        <taxon>Pseudonocardiales</taxon>
        <taxon>Pseudonocardiaceae</taxon>
        <taxon>Pseudonocardia</taxon>
    </lineage>
</organism>
<feature type="transmembrane region" description="Helical" evidence="1">
    <location>
        <begin position="283"/>
        <end position="308"/>
    </location>
</feature>
<dbReference type="RefSeq" id="WP_379584911.1">
    <property type="nucleotide sequence ID" value="NZ_JBHSQW010000025.1"/>
</dbReference>
<reference evidence="3" key="1">
    <citation type="journal article" date="2019" name="Int. J. Syst. Evol. Microbiol.">
        <title>The Global Catalogue of Microorganisms (GCM) 10K type strain sequencing project: providing services to taxonomists for standard genome sequencing and annotation.</title>
        <authorList>
            <consortium name="The Broad Institute Genomics Platform"/>
            <consortium name="The Broad Institute Genome Sequencing Center for Infectious Disease"/>
            <person name="Wu L."/>
            <person name="Ma J."/>
        </authorList>
    </citation>
    <scope>NUCLEOTIDE SEQUENCE [LARGE SCALE GENOMIC DNA]</scope>
    <source>
        <strain evidence="3">CCM 8391</strain>
    </source>
</reference>
<comment type="caution">
    <text evidence="2">The sequence shown here is derived from an EMBL/GenBank/DDBJ whole genome shotgun (WGS) entry which is preliminary data.</text>
</comment>
<name>A0ABW1J3H9_9PSEU</name>
<feature type="transmembrane region" description="Helical" evidence="1">
    <location>
        <begin position="440"/>
        <end position="462"/>
    </location>
</feature>
<keyword evidence="1" id="KW-0472">Membrane</keyword>
<feature type="transmembrane region" description="Helical" evidence="1">
    <location>
        <begin position="204"/>
        <end position="223"/>
    </location>
</feature>
<keyword evidence="1" id="KW-1133">Transmembrane helix</keyword>
<dbReference type="Proteomes" id="UP001596302">
    <property type="component" value="Unassembled WGS sequence"/>
</dbReference>
<evidence type="ECO:0000256" key="1">
    <source>
        <dbReference type="SAM" id="Phobius"/>
    </source>
</evidence>
<keyword evidence="1" id="KW-0812">Transmembrane</keyword>
<feature type="transmembrane region" description="Helical" evidence="1">
    <location>
        <begin position="631"/>
        <end position="650"/>
    </location>
</feature>
<feature type="transmembrane region" description="Helical" evidence="1">
    <location>
        <begin position="171"/>
        <end position="192"/>
    </location>
</feature>
<proteinExistence type="predicted"/>
<gene>
    <name evidence="2" type="ORF">ACFQE5_11810</name>
</gene>